<name>A0A7C4XG44_UNCW3</name>
<dbReference type="Gene3D" id="2.40.160.60">
    <property type="entry name" value="Outer membrane protein transport protein (OMPP1/FadL/TodX)"/>
    <property type="match status" value="1"/>
</dbReference>
<comment type="caution">
    <text evidence="1">The sequence shown here is derived from an EMBL/GenBank/DDBJ whole genome shotgun (WGS) entry which is preliminary data.</text>
</comment>
<evidence type="ECO:0000313" key="1">
    <source>
        <dbReference type="EMBL" id="HGV98535.1"/>
    </source>
</evidence>
<gene>
    <name evidence="1" type="ORF">ENV60_09620</name>
</gene>
<evidence type="ECO:0008006" key="2">
    <source>
        <dbReference type="Google" id="ProtNLM"/>
    </source>
</evidence>
<accession>A0A7C4XG44</accession>
<dbReference type="AlphaFoldDB" id="A0A7C4XG44"/>
<sequence>MLGLNLLIAVLFCGGKYAGEFQNLGVGARICAMGEAGIAQCQDPSGIALNPSGSVELPRSLILMHAENFTGIVKNEFGSVVFPRETGAFGFGLQAVLVNDIKLTTLPDTTLPPGPDNPPVTKDTVATKDIIFYLNASKKNGLFSYGTNLKVYYRNLYLISGFGGGIDAGLRVSLSNLDIGAVVRDIVLAPIIWDNKTRENISPRLGFGIAPKIPITRLNSEWVMEADLLKNLEQNDFNLKIGFEYNYKNIISGRLGKTEQRYTMGMGLKYKRIIFDYALLTHSELGVSHKFSCGLKF</sequence>
<dbReference type="EMBL" id="DTGZ01000180">
    <property type="protein sequence ID" value="HGV98535.1"/>
    <property type="molecule type" value="Genomic_DNA"/>
</dbReference>
<protein>
    <recommendedName>
        <fullName evidence="2">PorV/PorQ family protein</fullName>
    </recommendedName>
</protein>
<reference evidence="1" key="1">
    <citation type="journal article" date="2020" name="mSystems">
        <title>Genome- and Community-Level Interaction Insights into Carbon Utilization and Element Cycling Functions of Hydrothermarchaeota in Hydrothermal Sediment.</title>
        <authorList>
            <person name="Zhou Z."/>
            <person name="Liu Y."/>
            <person name="Xu W."/>
            <person name="Pan J."/>
            <person name="Luo Z.H."/>
            <person name="Li M."/>
        </authorList>
    </citation>
    <scope>NUCLEOTIDE SEQUENCE [LARGE SCALE GENOMIC DNA]</scope>
    <source>
        <strain evidence="1">SpSt-774</strain>
    </source>
</reference>
<organism evidence="1">
    <name type="scientific">candidate division WOR-3 bacterium</name>
    <dbReference type="NCBI Taxonomy" id="2052148"/>
    <lineage>
        <taxon>Bacteria</taxon>
        <taxon>Bacteria division WOR-3</taxon>
    </lineage>
</organism>
<proteinExistence type="predicted"/>